<dbReference type="GeneID" id="85359668"/>
<sequence length="261" mass="29188">MANIIRSAKSGSNWTINELLAYNINVLDEDVATFLGHPNSPAPTVDPIILGNPDTPLGPIMRSARLFFCYLKDVTERFPPGAPTESAVHDFASYLLSLLRYDEPDRVIHQQVEIGFIMCGMRVDAQPDICVLDNDGKQSQLSTVFKYHMSAYDPEPQLIAGAIAAFYENNRHRRLVGLPAMEAKVFTAITLMGTTPTFYKFPITADLLQSIMTAQFPSQQTVVHKLIPPVPDIAKFLANGMRPLENRRIILQCFEAFKQFV</sequence>
<name>A0AA39JXF5_ARMTA</name>
<dbReference type="AlphaFoldDB" id="A0AA39JXF5"/>
<evidence type="ECO:0000313" key="2">
    <source>
        <dbReference type="Proteomes" id="UP001175211"/>
    </source>
</evidence>
<proteinExistence type="predicted"/>
<keyword evidence="2" id="KW-1185">Reference proteome</keyword>
<reference evidence="1" key="1">
    <citation type="submission" date="2023-06" db="EMBL/GenBank/DDBJ databases">
        <authorList>
            <consortium name="Lawrence Berkeley National Laboratory"/>
            <person name="Ahrendt S."/>
            <person name="Sahu N."/>
            <person name="Indic B."/>
            <person name="Wong-Bajracharya J."/>
            <person name="Merenyi Z."/>
            <person name="Ke H.-M."/>
            <person name="Monk M."/>
            <person name="Kocsube S."/>
            <person name="Drula E."/>
            <person name="Lipzen A."/>
            <person name="Balint B."/>
            <person name="Henrissat B."/>
            <person name="Andreopoulos B."/>
            <person name="Martin F.M."/>
            <person name="Harder C.B."/>
            <person name="Rigling D."/>
            <person name="Ford K.L."/>
            <person name="Foster G.D."/>
            <person name="Pangilinan J."/>
            <person name="Papanicolaou A."/>
            <person name="Barry K."/>
            <person name="LaButti K."/>
            <person name="Viragh M."/>
            <person name="Koriabine M."/>
            <person name="Yan M."/>
            <person name="Riley R."/>
            <person name="Champramary S."/>
            <person name="Plett K.L."/>
            <person name="Tsai I.J."/>
            <person name="Slot J."/>
            <person name="Sipos G."/>
            <person name="Plett J."/>
            <person name="Nagy L.G."/>
            <person name="Grigoriev I.V."/>
        </authorList>
    </citation>
    <scope>NUCLEOTIDE SEQUENCE</scope>
    <source>
        <strain evidence="1">CCBAS 213</strain>
    </source>
</reference>
<organism evidence="1 2">
    <name type="scientific">Armillaria tabescens</name>
    <name type="common">Ringless honey mushroom</name>
    <name type="synonym">Agaricus tabescens</name>
    <dbReference type="NCBI Taxonomy" id="1929756"/>
    <lineage>
        <taxon>Eukaryota</taxon>
        <taxon>Fungi</taxon>
        <taxon>Dikarya</taxon>
        <taxon>Basidiomycota</taxon>
        <taxon>Agaricomycotina</taxon>
        <taxon>Agaricomycetes</taxon>
        <taxon>Agaricomycetidae</taxon>
        <taxon>Agaricales</taxon>
        <taxon>Marasmiineae</taxon>
        <taxon>Physalacriaceae</taxon>
        <taxon>Desarmillaria</taxon>
    </lineage>
</organism>
<protein>
    <submittedName>
        <fullName evidence="1">Uncharacterized protein</fullName>
    </submittedName>
</protein>
<dbReference type="Proteomes" id="UP001175211">
    <property type="component" value="Unassembled WGS sequence"/>
</dbReference>
<gene>
    <name evidence="1" type="ORF">EV420DRAFT_1630611</name>
</gene>
<evidence type="ECO:0000313" key="1">
    <source>
        <dbReference type="EMBL" id="KAK0450584.1"/>
    </source>
</evidence>
<dbReference type="EMBL" id="JAUEPS010000035">
    <property type="protein sequence ID" value="KAK0450584.1"/>
    <property type="molecule type" value="Genomic_DNA"/>
</dbReference>
<comment type="caution">
    <text evidence="1">The sequence shown here is derived from an EMBL/GenBank/DDBJ whole genome shotgun (WGS) entry which is preliminary data.</text>
</comment>
<accession>A0AA39JXF5</accession>
<dbReference type="RefSeq" id="XP_060327455.1">
    <property type="nucleotide sequence ID" value="XM_060476120.1"/>
</dbReference>